<reference evidence="2 3" key="1">
    <citation type="journal article" date="2021" name="Elife">
        <title>Chloroplast acquisition without the gene transfer in kleptoplastic sea slugs, Plakobranchus ocellatus.</title>
        <authorList>
            <person name="Maeda T."/>
            <person name="Takahashi S."/>
            <person name="Yoshida T."/>
            <person name="Shimamura S."/>
            <person name="Takaki Y."/>
            <person name="Nagai Y."/>
            <person name="Toyoda A."/>
            <person name="Suzuki Y."/>
            <person name="Arimoto A."/>
            <person name="Ishii H."/>
            <person name="Satoh N."/>
            <person name="Nishiyama T."/>
            <person name="Hasebe M."/>
            <person name="Maruyama T."/>
            <person name="Minagawa J."/>
            <person name="Obokata J."/>
            <person name="Shigenobu S."/>
        </authorList>
    </citation>
    <scope>NUCLEOTIDE SEQUENCE [LARGE SCALE GENOMIC DNA]</scope>
</reference>
<gene>
    <name evidence="2" type="ORF">PoB_004579500</name>
</gene>
<dbReference type="AlphaFoldDB" id="A0AAV4BJS6"/>
<dbReference type="Proteomes" id="UP000735302">
    <property type="component" value="Unassembled WGS sequence"/>
</dbReference>
<sequence length="85" mass="8900">MTEGIGFHNLLSVGNHMFMRNADDSAWQPAVTQCIPTTVTVAAARKLCLELGGGDGSDDDDDDDGGGGNDDDDNDDDDDDNAVIV</sequence>
<proteinExistence type="predicted"/>
<accession>A0AAV4BJS6</accession>
<evidence type="ECO:0000256" key="1">
    <source>
        <dbReference type="SAM" id="MobiDB-lite"/>
    </source>
</evidence>
<name>A0AAV4BJS6_9GAST</name>
<keyword evidence="3" id="KW-1185">Reference proteome</keyword>
<evidence type="ECO:0000313" key="2">
    <source>
        <dbReference type="EMBL" id="GFO19290.1"/>
    </source>
</evidence>
<dbReference type="EMBL" id="BLXT01005065">
    <property type="protein sequence ID" value="GFO19290.1"/>
    <property type="molecule type" value="Genomic_DNA"/>
</dbReference>
<comment type="caution">
    <text evidence="2">The sequence shown here is derived from an EMBL/GenBank/DDBJ whole genome shotgun (WGS) entry which is preliminary data.</text>
</comment>
<evidence type="ECO:0000313" key="3">
    <source>
        <dbReference type="Proteomes" id="UP000735302"/>
    </source>
</evidence>
<protein>
    <submittedName>
        <fullName evidence="2">Uncharacterized protein</fullName>
    </submittedName>
</protein>
<feature type="compositionally biased region" description="Acidic residues" evidence="1">
    <location>
        <begin position="56"/>
        <end position="85"/>
    </location>
</feature>
<organism evidence="2 3">
    <name type="scientific">Plakobranchus ocellatus</name>
    <dbReference type="NCBI Taxonomy" id="259542"/>
    <lineage>
        <taxon>Eukaryota</taxon>
        <taxon>Metazoa</taxon>
        <taxon>Spiralia</taxon>
        <taxon>Lophotrochozoa</taxon>
        <taxon>Mollusca</taxon>
        <taxon>Gastropoda</taxon>
        <taxon>Heterobranchia</taxon>
        <taxon>Euthyneura</taxon>
        <taxon>Panpulmonata</taxon>
        <taxon>Sacoglossa</taxon>
        <taxon>Placobranchoidea</taxon>
        <taxon>Plakobranchidae</taxon>
        <taxon>Plakobranchus</taxon>
    </lineage>
</organism>
<feature type="region of interest" description="Disordered" evidence="1">
    <location>
        <begin position="50"/>
        <end position="85"/>
    </location>
</feature>